<evidence type="ECO:0000256" key="10">
    <source>
        <dbReference type="ARBA" id="ARBA00023002"/>
    </source>
</evidence>
<sequence>MTTDRFMEMALDLAEGVAGQTSPNPPVGAVVVNGGRIVGTGAHLRAGGPHAEVHALAEAGEFARDADLYVTLEPCSHTGKTPPCTEAVIRAGIRRVFVGTRDPNPAVCSAGIDRLRQAGLEVELFDHPRAERIIRPFAHFIRTSTPYVTIKTAVTADGKTAAHTGHSRWITGPAAREDVHHLRSRHDAILTGIGTILQDNPLLTSRLPRGGKHPIRVILDTRLRTPVQSNILTNKEAPVWIICGSEAPSDREHALTQAGATVLRQATPDLRIADLLLQLGERQIQTLLVEAGGEVNASFLESGHFNQFILYIAPKLIGGIDAPTAFGGNGFPAMEQAIGLTFDQVEFAGKDLKITAIKEGTACSQGSSKKLATSARSI</sequence>
<dbReference type="Gene3D" id="3.40.140.10">
    <property type="entry name" value="Cytidine Deaminase, domain 2"/>
    <property type="match status" value="1"/>
</dbReference>
<evidence type="ECO:0000256" key="9">
    <source>
        <dbReference type="ARBA" id="ARBA00022857"/>
    </source>
</evidence>
<dbReference type="Pfam" id="PF01872">
    <property type="entry name" value="RibD_C"/>
    <property type="match status" value="1"/>
</dbReference>
<dbReference type="EMBL" id="JBEPLW010000004">
    <property type="protein sequence ID" value="MET3575193.1"/>
    <property type="molecule type" value="Genomic_DNA"/>
</dbReference>
<dbReference type="InterPro" id="IPR011549">
    <property type="entry name" value="RibD_C"/>
</dbReference>
<dbReference type="InterPro" id="IPR016193">
    <property type="entry name" value="Cytidine_deaminase-like"/>
</dbReference>
<dbReference type="GO" id="GO:0008703">
    <property type="term" value="F:5-amino-6-(5-phosphoribosylamino)uracil reductase activity"/>
    <property type="evidence" value="ECO:0007669"/>
    <property type="project" value="UniProtKB-EC"/>
</dbReference>
<evidence type="ECO:0000256" key="1">
    <source>
        <dbReference type="ARBA" id="ARBA00002151"/>
    </source>
</evidence>
<dbReference type="Proteomes" id="UP001549099">
    <property type="component" value="Unassembled WGS sequence"/>
</dbReference>
<dbReference type="InterPro" id="IPR002125">
    <property type="entry name" value="CMP_dCMP_dom"/>
</dbReference>
<keyword evidence="6 14" id="KW-0686">Riboflavin biosynthesis</keyword>
<dbReference type="Gene3D" id="3.40.430.10">
    <property type="entry name" value="Dihydrofolate Reductase, subunit A"/>
    <property type="match status" value="1"/>
</dbReference>
<keyword evidence="17" id="KW-1185">Reference proteome</keyword>
<dbReference type="PANTHER" id="PTHR38011:SF7">
    <property type="entry name" value="2,5-DIAMINO-6-RIBOSYLAMINO-4(3H)-PYRIMIDINONE 5'-PHOSPHATE REDUCTASE"/>
    <property type="match status" value="1"/>
</dbReference>
<evidence type="ECO:0000256" key="6">
    <source>
        <dbReference type="ARBA" id="ARBA00022619"/>
    </source>
</evidence>
<dbReference type="PANTHER" id="PTHR38011">
    <property type="entry name" value="DIHYDROFOLATE REDUCTASE FAMILY PROTEIN (AFU_ORTHOLOGUE AFUA_8G06820)"/>
    <property type="match status" value="1"/>
</dbReference>
<comment type="catalytic activity">
    <reaction evidence="13 14">
        <text>2,5-diamino-6-hydroxy-4-(5-phosphoribosylamino)-pyrimidine + H2O + H(+) = 5-amino-6-(5-phospho-D-ribosylamino)uracil + NH4(+)</text>
        <dbReference type="Rhea" id="RHEA:21868"/>
        <dbReference type="ChEBI" id="CHEBI:15377"/>
        <dbReference type="ChEBI" id="CHEBI:15378"/>
        <dbReference type="ChEBI" id="CHEBI:28938"/>
        <dbReference type="ChEBI" id="CHEBI:58453"/>
        <dbReference type="ChEBI" id="CHEBI:58614"/>
        <dbReference type="EC" id="3.5.4.26"/>
    </reaction>
</comment>
<dbReference type="PROSITE" id="PS51747">
    <property type="entry name" value="CYT_DCMP_DEAMINASES_2"/>
    <property type="match status" value="1"/>
</dbReference>
<evidence type="ECO:0000256" key="7">
    <source>
        <dbReference type="ARBA" id="ARBA00022723"/>
    </source>
</evidence>
<dbReference type="EC" id="3.5.4.26" evidence="14"/>
<dbReference type="GO" id="GO:0008835">
    <property type="term" value="F:diaminohydroxyphosphoribosylaminopyrimidine deaminase activity"/>
    <property type="evidence" value="ECO:0007669"/>
    <property type="project" value="UniProtKB-EC"/>
</dbReference>
<evidence type="ECO:0000259" key="15">
    <source>
        <dbReference type="PROSITE" id="PS51747"/>
    </source>
</evidence>
<comment type="similarity">
    <text evidence="4 14">In the N-terminal section; belongs to the cytidine and deoxycytidylate deaminase family.</text>
</comment>
<evidence type="ECO:0000256" key="5">
    <source>
        <dbReference type="ARBA" id="ARBA00007417"/>
    </source>
</evidence>
<keyword evidence="7 14" id="KW-0479">Metal-binding</keyword>
<comment type="function">
    <text evidence="1 14">Converts 2,5-diamino-6-(ribosylamino)-4(3h)-pyrimidinone 5'-phosphate into 5-amino-6-(ribosylamino)-2,4(1h,3h)-pyrimidinedione 5'-phosphate.</text>
</comment>
<evidence type="ECO:0000256" key="8">
    <source>
        <dbReference type="ARBA" id="ARBA00022833"/>
    </source>
</evidence>
<dbReference type="RefSeq" id="WP_354196112.1">
    <property type="nucleotide sequence ID" value="NZ_JBEPLW010000004.1"/>
</dbReference>
<name>A0ABV2GAA4_9BACL</name>
<evidence type="ECO:0000256" key="12">
    <source>
        <dbReference type="ARBA" id="ARBA00049861"/>
    </source>
</evidence>
<accession>A0ABV2GAA4</accession>
<evidence type="ECO:0000256" key="13">
    <source>
        <dbReference type="ARBA" id="ARBA00049886"/>
    </source>
</evidence>
<keyword evidence="10 14" id="KW-0560">Oxidoreductase</keyword>
<dbReference type="SUPFAM" id="SSF53927">
    <property type="entry name" value="Cytidine deaminase-like"/>
    <property type="match status" value="1"/>
</dbReference>
<organism evidence="16 17">
    <name type="scientific">Bhargavaea ullalensis</name>
    <dbReference type="NCBI Taxonomy" id="1265685"/>
    <lineage>
        <taxon>Bacteria</taxon>
        <taxon>Bacillati</taxon>
        <taxon>Bacillota</taxon>
        <taxon>Bacilli</taxon>
        <taxon>Bacillales</taxon>
        <taxon>Caryophanaceae</taxon>
        <taxon>Bhargavaea</taxon>
    </lineage>
</organism>
<dbReference type="Pfam" id="PF00383">
    <property type="entry name" value="dCMP_cyt_deam_1"/>
    <property type="match status" value="1"/>
</dbReference>
<dbReference type="NCBIfam" id="TIGR00326">
    <property type="entry name" value="eubact_ribD"/>
    <property type="match status" value="1"/>
</dbReference>
<feature type="domain" description="CMP/dCMP-type deaminase" evidence="15">
    <location>
        <begin position="1"/>
        <end position="123"/>
    </location>
</feature>
<gene>
    <name evidence="16" type="ORF">ABID49_001077</name>
</gene>
<comment type="pathway">
    <text evidence="3 14">Cofactor biosynthesis; riboflavin biosynthesis; 5-amino-6-(D-ribitylamino)uracil from GTP: step 3/4.</text>
</comment>
<comment type="cofactor">
    <cofactor evidence="14">
        <name>Zn(2+)</name>
        <dbReference type="ChEBI" id="CHEBI:29105"/>
    </cofactor>
    <text evidence="14">Binds 1 zinc ion.</text>
</comment>
<keyword evidence="8 14" id="KW-0862">Zinc</keyword>
<dbReference type="InterPro" id="IPR004794">
    <property type="entry name" value="Eubact_RibD"/>
</dbReference>
<dbReference type="PIRSF" id="PIRSF006769">
    <property type="entry name" value="RibD"/>
    <property type="match status" value="1"/>
</dbReference>
<dbReference type="NCBIfam" id="TIGR00227">
    <property type="entry name" value="ribD_Cterm"/>
    <property type="match status" value="1"/>
</dbReference>
<reference evidence="16 17" key="1">
    <citation type="submission" date="2024-06" db="EMBL/GenBank/DDBJ databases">
        <title>Genomic Encyclopedia of Type Strains, Phase IV (KMG-IV): sequencing the most valuable type-strain genomes for metagenomic binning, comparative biology and taxonomic classification.</title>
        <authorList>
            <person name="Goeker M."/>
        </authorList>
    </citation>
    <scope>NUCLEOTIDE SEQUENCE [LARGE SCALE GENOMIC DNA]</scope>
    <source>
        <strain evidence="16 17">DSM 26128</strain>
    </source>
</reference>
<evidence type="ECO:0000256" key="4">
    <source>
        <dbReference type="ARBA" id="ARBA00005259"/>
    </source>
</evidence>
<dbReference type="InterPro" id="IPR016192">
    <property type="entry name" value="APOBEC/CMP_deaminase_Zn-bd"/>
</dbReference>
<protein>
    <recommendedName>
        <fullName evidence="14">Riboflavin biosynthesis protein RibD</fullName>
    </recommendedName>
    <domain>
        <recommendedName>
            <fullName evidence="14">Diaminohydroxyphosphoribosylaminopyrimidine deaminase</fullName>
            <shortName evidence="14">DRAP deaminase</shortName>
            <ecNumber evidence="14">3.5.4.26</ecNumber>
        </recommendedName>
        <alternativeName>
            <fullName evidence="14">Riboflavin-specific deaminase</fullName>
        </alternativeName>
    </domain>
    <domain>
        <recommendedName>
            <fullName evidence="14">5-amino-6-(5-phosphoribosylamino)uracil reductase</fullName>
            <ecNumber evidence="14">1.1.1.193</ecNumber>
        </recommendedName>
        <alternativeName>
            <fullName evidence="14">HTP reductase</fullName>
        </alternativeName>
    </domain>
</protein>
<evidence type="ECO:0000256" key="3">
    <source>
        <dbReference type="ARBA" id="ARBA00004910"/>
    </source>
</evidence>
<dbReference type="InterPro" id="IPR024072">
    <property type="entry name" value="DHFR-like_dom_sf"/>
</dbReference>
<dbReference type="PROSITE" id="PS00903">
    <property type="entry name" value="CYT_DCMP_DEAMINASES_1"/>
    <property type="match status" value="1"/>
</dbReference>
<dbReference type="InterPro" id="IPR050765">
    <property type="entry name" value="Riboflavin_Biosynth_HTPR"/>
</dbReference>
<comment type="catalytic activity">
    <reaction evidence="12 14">
        <text>5-amino-6-(5-phospho-D-ribitylamino)uracil + NADP(+) = 5-amino-6-(5-phospho-D-ribosylamino)uracil + NADPH + H(+)</text>
        <dbReference type="Rhea" id="RHEA:17845"/>
        <dbReference type="ChEBI" id="CHEBI:15378"/>
        <dbReference type="ChEBI" id="CHEBI:57783"/>
        <dbReference type="ChEBI" id="CHEBI:58349"/>
        <dbReference type="ChEBI" id="CHEBI:58421"/>
        <dbReference type="ChEBI" id="CHEBI:58453"/>
        <dbReference type="EC" id="1.1.1.193"/>
    </reaction>
</comment>
<evidence type="ECO:0000256" key="2">
    <source>
        <dbReference type="ARBA" id="ARBA00004882"/>
    </source>
</evidence>
<evidence type="ECO:0000256" key="14">
    <source>
        <dbReference type="PIRNR" id="PIRNR006769"/>
    </source>
</evidence>
<dbReference type="CDD" id="cd01284">
    <property type="entry name" value="Riboflavin_deaminase-reductase"/>
    <property type="match status" value="1"/>
</dbReference>
<evidence type="ECO:0000256" key="11">
    <source>
        <dbReference type="ARBA" id="ARBA00023268"/>
    </source>
</evidence>
<comment type="caution">
    <text evidence="16">The sequence shown here is derived from an EMBL/GenBank/DDBJ whole genome shotgun (WGS) entry which is preliminary data.</text>
</comment>
<dbReference type="EC" id="1.1.1.193" evidence="14"/>
<keyword evidence="14 16" id="KW-0378">Hydrolase</keyword>
<evidence type="ECO:0000313" key="16">
    <source>
        <dbReference type="EMBL" id="MET3575193.1"/>
    </source>
</evidence>
<evidence type="ECO:0000313" key="17">
    <source>
        <dbReference type="Proteomes" id="UP001549099"/>
    </source>
</evidence>
<comment type="pathway">
    <text evidence="2 14">Cofactor biosynthesis; riboflavin biosynthesis; 5-amino-6-(D-ribitylamino)uracil from GTP: step 2/4.</text>
</comment>
<dbReference type="SUPFAM" id="SSF53597">
    <property type="entry name" value="Dihydrofolate reductase-like"/>
    <property type="match status" value="1"/>
</dbReference>
<proteinExistence type="inferred from homology"/>
<keyword evidence="11" id="KW-0511">Multifunctional enzyme</keyword>
<dbReference type="InterPro" id="IPR002734">
    <property type="entry name" value="RibDG_C"/>
</dbReference>
<keyword evidence="9 14" id="KW-0521">NADP</keyword>
<comment type="similarity">
    <text evidence="5 14">In the C-terminal section; belongs to the HTP reductase family.</text>
</comment>